<dbReference type="EMBL" id="BHYK01000020">
    <property type="protein sequence ID" value="GCD11641.1"/>
    <property type="molecule type" value="Genomic_DNA"/>
</dbReference>
<comment type="caution">
    <text evidence="1">The sequence shown here is derived from an EMBL/GenBank/DDBJ whole genome shotgun (WGS) entry which is preliminary data.</text>
</comment>
<evidence type="ECO:0008006" key="3">
    <source>
        <dbReference type="Google" id="ProtNLM"/>
    </source>
</evidence>
<organism evidence="1 2">
    <name type="scientific">Clostridium tagluense</name>
    <dbReference type="NCBI Taxonomy" id="360422"/>
    <lineage>
        <taxon>Bacteria</taxon>
        <taxon>Bacillati</taxon>
        <taxon>Bacillota</taxon>
        <taxon>Clostridia</taxon>
        <taxon>Eubacteriales</taxon>
        <taxon>Clostridiaceae</taxon>
        <taxon>Clostridium</taxon>
    </lineage>
</organism>
<gene>
    <name evidence="1" type="ORF">Ctaglu_32640</name>
</gene>
<sequence length="122" mass="13611">MHINIDINIKASEEITNSLLTLAAVLHNAVPIFNVNPKAIELNQQRPMKNQEVLAPNDKVETSQPEVKEITLQEVRGTLARLSKNGKQEQVKALIKRFGATKLTEIPKEKYGELLSEANSIN</sequence>
<dbReference type="Proteomes" id="UP000287872">
    <property type="component" value="Unassembled WGS sequence"/>
</dbReference>
<keyword evidence="2" id="KW-1185">Reference proteome</keyword>
<dbReference type="AlphaFoldDB" id="A0A401UQ48"/>
<protein>
    <recommendedName>
        <fullName evidence="3">rRNA biogenesis protein rrp5</fullName>
    </recommendedName>
</protein>
<dbReference type="OrthoDB" id="1667378at2"/>
<evidence type="ECO:0000313" key="2">
    <source>
        <dbReference type="Proteomes" id="UP000287872"/>
    </source>
</evidence>
<proteinExistence type="predicted"/>
<accession>A0A401UQ48</accession>
<reference evidence="1 2" key="1">
    <citation type="submission" date="2018-11" db="EMBL/GenBank/DDBJ databases">
        <title>Genome sequencing and assembly of Clostridium tagluense strain A121.</title>
        <authorList>
            <person name="Murakami T."/>
            <person name="Segawa T."/>
            <person name="Shcherbakova V.A."/>
            <person name="Mori H."/>
            <person name="Yoshimura Y."/>
        </authorList>
    </citation>
    <scope>NUCLEOTIDE SEQUENCE [LARGE SCALE GENOMIC DNA]</scope>
    <source>
        <strain evidence="1 2">A121</strain>
    </source>
</reference>
<name>A0A401UQ48_9CLOT</name>
<evidence type="ECO:0000313" key="1">
    <source>
        <dbReference type="EMBL" id="GCD11641.1"/>
    </source>
</evidence>
<dbReference type="RefSeq" id="WP_125003629.1">
    <property type="nucleotide sequence ID" value="NZ_BHYK01000020.1"/>
</dbReference>